<dbReference type="PANTHER" id="PTHR15835:SF6">
    <property type="entry name" value="ZINC FINGER C3HC-TYPE PROTEIN 1"/>
    <property type="match status" value="1"/>
</dbReference>
<comment type="caution">
    <text evidence="9">The sequence shown here is derived from an EMBL/GenBank/DDBJ whole genome shotgun (WGS) entry which is preliminary data.</text>
</comment>
<dbReference type="InterPro" id="IPR012935">
    <property type="entry name" value="NuBaID_N"/>
</dbReference>
<keyword evidence="4" id="KW-0862">Zinc</keyword>
<sequence length="531" mass="57557">MDVERGASSSSADVRATKRKLDEAFHKLDAAVASKETLVDQPPPTKKPFLARSIYSTLAKYGIKSKDSHSSKSSLGTNFGSLSKSTPHLTAILSRAASRTRNTFAHRDSPAPLSPLADYRPSSIPSFLNRLSTFKLSTYANKPPQIDAVAAAKCGWINDGKDRLVCGICNVSWVLANKDGMTRDAANALIEKQRVSLVEAHKNGCPWRTRQCDDLIYRIPLQSPTVTVRELKKSALSLDHLVHSVEVKHPLTQNQVTSLQSIIFSYELPHENEEPETAEASSSTSPPAPSNPSTTAVLIALFGWTPAPERPRTMSSRSASRVTTPSLSRASSVAPSNANIPHPNLLRNASTKIASRDTSLLHCVLCQRRVGLWAFAPPPSSASEAAPAPEGTQTANISRSAQKQRQFDLLKEHRSYCPYVVRSTPLPTLPIPSPSSVSVNTSSHTRTSSSTSQLNGIGANGGAMEGWRAVLTVVLRYKMTQRYQGGRRQRGEDGNIPEGDDGMEVDFEAMVEGVKSRGGKDLLRYVKGLLG</sequence>
<evidence type="ECO:0000256" key="1">
    <source>
        <dbReference type="ARBA" id="ARBA00004123"/>
    </source>
</evidence>
<feature type="compositionally biased region" description="Low complexity" evidence="6">
    <location>
        <begin position="278"/>
        <end position="292"/>
    </location>
</feature>
<feature type="compositionally biased region" description="Low complexity" evidence="6">
    <location>
        <begin position="434"/>
        <end position="452"/>
    </location>
</feature>
<dbReference type="GO" id="GO:0008270">
    <property type="term" value="F:zinc ion binding"/>
    <property type="evidence" value="ECO:0007669"/>
    <property type="project" value="UniProtKB-KW"/>
</dbReference>
<feature type="compositionally biased region" description="Low complexity" evidence="6">
    <location>
        <begin position="381"/>
        <end position="390"/>
    </location>
</feature>
<feature type="region of interest" description="Disordered" evidence="6">
    <location>
        <begin position="271"/>
        <end position="292"/>
    </location>
</feature>
<comment type="subcellular location">
    <subcellularLocation>
        <location evidence="1">Nucleus</location>
    </subcellularLocation>
</comment>
<dbReference type="eggNOG" id="KOG4765">
    <property type="taxonomic scope" value="Eukaryota"/>
</dbReference>
<accession>A0A0W0EZ49</accession>
<feature type="region of interest" description="Disordered" evidence="6">
    <location>
        <begin position="379"/>
        <end position="405"/>
    </location>
</feature>
<dbReference type="Pfam" id="PF07967">
    <property type="entry name" value="zf-C3HC"/>
    <property type="match status" value="1"/>
</dbReference>
<feature type="compositionally biased region" description="Polar residues" evidence="6">
    <location>
        <begin position="391"/>
        <end position="404"/>
    </location>
</feature>
<dbReference type="EMBL" id="LATX01002433">
    <property type="protein sequence ID" value="KTB29374.1"/>
    <property type="molecule type" value="Genomic_DNA"/>
</dbReference>
<feature type="region of interest" description="Disordered" evidence="6">
    <location>
        <begin position="308"/>
        <end position="339"/>
    </location>
</feature>
<dbReference type="InterPro" id="IPR013909">
    <property type="entry name" value="NuBaID_C"/>
</dbReference>
<evidence type="ECO:0000256" key="3">
    <source>
        <dbReference type="ARBA" id="ARBA00022771"/>
    </source>
</evidence>
<evidence type="ECO:0000259" key="8">
    <source>
        <dbReference type="Pfam" id="PF08600"/>
    </source>
</evidence>
<keyword evidence="2" id="KW-0479">Metal-binding</keyword>
<name>A0A0W0EZ49_MONRR</name>
<keyword evidence="5" id="KW-0539">Nucleus</keyword>
<dbReference type="GO" id="GO:0005634">
    <property type="term" value="C:nucleus"/>
    <property type="evidence" value="ECO:0007669"/>
    <property type="project" value="UniProtKB-SubCell"/>
</dbReference>
<proteinExistence type="predicted"/>
<feature type="domain" description="NuBaID C-terminal" evidence="8">
    <location>
        <begin position="355"/>
        <end position="425"/>
    </location>
</feature>
<keyword evidence="3" id="KW-0863">Zinc-finger</keyword>
<feature type="compositionally biased region" description="Polar residues" evidence="6">
    <location>
        <begin position="313"/>
        <end position="339"/>
    </location>
</feature>
<evidence type="ECO:0000256" key="2">
    <source>
        <dbReference type="ARBA" id="ARBA00022723"/>
    </source>
</evidence>
<feature type="domain" description="C3HC-type" evidence="7">
    <location>
        <begin position="123"/>
        <end position="243"/>
    </location>
</feature>
<evidence type="ECO:0000259" key="7">
    <source>
        <dbReference type="Pfam" id="PF07967"/>
    </source>
</evidence>
<gene>
    <name evidence="9" type="ORF">WG66_17974</name>
</gene>
<dbReference type="PANTHER" id="PTHR15835">
    <property type="entry name" value="NUCLEAR-INTERACTING PARTNER OF ALK"/>
    <property type="match status" value="1"/>
</dbReference>
<dbReference type="Pfam" id="PF08600">
    <property type="entry name" value="NuBaID_C"/>
    <property type="match status" value="1"/>
</dbReference>
<evidence type="ECO:0000256" key="4">
    <source>
        <dbReference type="ARBA" id="ARBA00022833"/>
    </source>
</evidence>
<protein>
    <submittedName>
        <fullName evidence="9">Putative zf-C3HC-domain-containing protein</fullName>
    </submittedName>
</protein>
<evidence type="ECO:0000313" key="10">
    <source>
        <dbReference type="Proteomes" id="UP000054988"/>
    </source>
</evidence>
<feature type="region of interest" description="Disordered" evidence="6">
    <location>
        <begin position="428"/>
        <end position="457"/>
    </location>
</feature>
<dbReference type="Proteomes" id="UP000054988">
    <property type="component" value="Unassembled WGS sequence"/>
</dbReference>
<evidence type="ECO:0000256" key="6">
    <source>
        <dbReference type="SAM" id="MobiDB-lite"/>
    </source>
</evidence>
<dbReference type="AlphaFoldDB" id="A0A0W0EZ49"/>
<organism evidence="9 10">
    <name type="scientific">Moniliophthora roreri</name>
    <name type="common">Frosty pod rot fungus</name>
    <name type="synonym">Monilia roreri</name>
    <dbReference type="NCBI Taxonomy" id="221103"/>
    <lineage>
        <taxon>Eukaryota</taxon>
        <taxon>Fungi</taxon>
        <taxon>Dikarya</taxon>
        <taxon>Basidiomycota</taxon>
        <taxon>Agaricomycotina</taxon>
        <taxon>Agaricomycetes</taxon>
        <taxon>Agaricomycetidae</taxon>
        <taxon>Agaricales</taxon>
        <taxon>Marasmiineae</taxon>
        <taxon>Marasmiaceae</taxon>
        <taxon>Moniliophthora</taxon>
    </lineage>
</organism>
<reference evidence="9 10" key="1">
    <citation type="submission" date="2015-12" db="EMBL/GenBank/DDBJ databases">
        <title>Draft genome sequence of Moniliophthora roreri, the causal agent of frosty pod rot of cacao.</title>
        <authorList>
            <person name="Aime M.C."/>
            <person name="Diaz-Valderrama J.R."/>
            <person name="Kijpornyongpan T."/>
            <person name="Phillips-Mora W."/>
        </authorList>
    </citation>
    <scope>NUCLEOTIDE SEQUENCE [LARGE SCALE GENOMIC DNA]</scope>
    <source>
        <strain evidence="9 10">MCA 2952</strain>
    </source>
</reference>
<evidence type="ECO:0000313" key="9">
    <source>
        <dbReference type="EMBL" id="KTB29374.1"/>
    </source>
</evidence>
<evidence type="ECO:0000256" key="5">
    <source>
        <dbReference type="ARBA" id="ARBA00023242"/>
    </source>
</evidence>